<dbReference type="PANTHER" id="PTHR30328:SF54">
    <property type="entry name" value="HTH-TYPE TRANSCRIPTIONAL REPRESSOR SCO4008"/>
    <property type="match status" value="1"/>
</dbReference>
<evidence type="ECO:0000256" key="1">
    <source>
        <dbReference type="ARBA" id="ARBA00023125"/>
    </source>
</evidence>
<feature type="DNA-binding region" description="H-T-H motif" evidence="2">
    <location>
        <begin position="29"/>
        <end position="48"/>
    </location>
</feature>
<name>A0ABV1F7Z7_9FIRM</name>
<sequence>MAKQIEGVYENIIACATKEFLNKGYADASLRTIATEAHTTTGSIYTRFGDKEGLFEAIVGKQYDKIIEMYKAAQDEFASLPEESQPDNMASISGNCMYDGLLYCYDNLDVFKLILLKSEGTKFSHMIDEMVEIEAEATHKYLNVLKRLGKPSPKIDTKLEHMIITGMFNTYFELIIHEMPIENAKLYLDEMREFYTAGWMKIMGQD</sequence>
<dbReference type="PANTHER" id="PTHR30328">
    <property type="entry name" value="TRANSCRIPTIONAL REPRESSOR"/>
    <property type="match status" value="1"/>
</dbReference>
<dbReference type="InterPro" id="IPR001647">
    <property type="entry name" value="HTH_TetR"/>
</dbReference>
<gene>
    <name evidence="4" type="ORF">WMO39_03970</name>
</gene>
<keyword evidence="1 2" id="KW-0238">DNA-binding</keyword>
<accession>A0ABV1F7Z7</accession>
<dbReference type="Pfam" id="PF00440">
    <property type="entry name" value="TetR_N"/>
    <property type="match status" value="1"/>
</dbReference>
<evidence type="ECO:0000256" key="2">
    <source>
        <dbReference type="PROSITE-ProRule" id="PRU00335"/>
    </source>
</evidence>
<dbReference type="EMBL" id="JBBMEZ010000007">
    <property type="protein sequence ID" value="MEQ2469494.1"/>
    <property type="molecule type" value="Genomic_DNA"/>
</dbReference>
<proteinExistence type="predicted"/>
<keyword evidence="5" id="KW-1185">Reference proteome</keyword>
<evidence type="ECO:0000313" key="5">
    <source>
        <dbReference type="Proteomes" id="UP001490816"/>
    </source>
</evidence>
<comment type="caution">
    <text evidence="4">The sequence shown here is derived from an EMBL/GenBank/DDBJ whole genome shotgun (WGS) entry which is preliminary data.</text>
</comment>
<organism evidence="4 5">
    <name type="scientific">Ruminococcoides intestinale</name>
    <dbReference type="NCBI Taxonomy" id="3133162"/>
    <lineage>
        <taxon>Bacteria</taxon>
        <taxon>Bacillati</taxon>
        <taxon>Bacillota</taxon>
        <taxon>Clostridia</taxon>
        <taxon>Eubacteriales</taxon>
        <taxon>Oscillospiraceae</taxon>
        <taxon>Ruminococcoides</taxon>
    </lineage>
</organism>
<dbReference type="PROSITE" id="PS50977">
    <property type="entry name" value="HTH_TETR_2"/>
    <property type="match status" value="1"/>
</dbReference>
<dbReference type="PRINTS" id="PR00455">
    <property type="entry name" value="HTHTETR"/>
</dbReference>
<dbReference type="InterPro" id="IPR050109">
    <property type="entry name" value="HTH-type_TetR-like_transc_reg"/>
</dbReference>
<dbReference type="Proteomes" id="UP001490816">
    <property type="component" value="Unassembled WGS sequence"/>
</dbReference>
<dbReference type="Gene3D" id="1.10.357.10">
    <property type="entry name" value="Tetracycline Repressor, domain 2"/>
    <property type="match status" value="1"/>
</dbReference>
<evidence type="ECO:0000313" key="4">
    <source>
        <dbReference type="EMBL" id="MEQ2469494.1"/>
    </source>
</evidence>
<dbReference type="InterPro" id="IPR009057">
    <property type="entry name" value="Homeodomain-like_sf"/>
</dbReference>
<protein>
    <submittedName>
        <fullName evidence="4">TetR/AcrR family transcriptional regulator</fullName>
    </submittedName>
</protein>
<feature type="domain" description="HTH tetR-type" evidence="3">
    <location>
        <begin position="6"/>
        <end position="66"/>
    </location>
</feature>
<dbReference type="SUPFAM" id="SSF46689">
    <property type="entry name" value="Homeodomain-like"/>
    <property type="match status" value="1"/>
</dbReference>
<dbReference type="RefSeq" id="WP_117948901.1">
    <property type="nucleotide sequence ID" value="NZ_JBBMEZ010000007.1"/>
</dbReference>
<evidence type="ECO:0000259" key="3">
    <source>
        <dbReference type="PROSITE" id="PS50977"/>
    </source>
</evidence>
<reference evidence="4 5" key="1">
    <citation type="submission" date="2024-03" db="EMBL/GenBank/DDBJ databases">
        <title>Human intestinal bacterial collection.</title>
        <authorList>
            <person name="Pauvert C."/>
            <person name="Hitch T.C.A."/>
            <person name="Clavel T."/>
        </authorList>
    </citation>
    <scope>NUCLEOTIDE SEQUENCE [LARGE SCALE GENOMIC DNA]</scope>
    <source>
        <strain evidence="4 5">CLA-JM-H38</strain>
    </source>
</reference>